<keyword evidence="1" id="KW-1133">Transmembrane helix</keyword>
<organism evidence="3 4">
    <name type="scientific">Conexibacter stalactiti</name>
    <dbReference type="NCBI Taxonomy" id="1940611"/>
    <lineage>
        <taxon>Bacteria</taxon>
        <taxon>Bacillati</taxon>
        <taxon>Actinomycetota</taxon>
        <taxon>Thermoleophilia</taxon>
        <taxon>Solirubrobacterales</taxon>
        <taxon>Conexibacteraceae</taxon>
        <taxon>Conexibacter</taxon>
    </lineage>
</organism>
<dbReference type="EMBL" id="JAWSTH010000025">
    <property type="protein sequence ID" value="MDW5594944.1"/>
    <property type="molecule type" value="Genomic_DNA"/>
</dbReference>
<keyword evidence="3" id="KW-0808">Transferase</keyword>
<sequence length="368" mass="38303">MAIALVTNVITPYRAPLYRLLAERYGVEVLCFGAGQSYVPAWFGDLDAQLAAAPFPARRLDGPRAALRLGARYAAAIAPVAGGAMLPATYAGMRARRRRFVLWASVWAHPRGGAKAAVAFPLVRHVYRHADAVVTYGPHVSRYVAGYRGRTDDVFVAPQSVDGALFGRPVAPAETATWRAANGLPPDAPLLLYVGRLVPEKGIEVLLDAWRRVHAAAPRARLVAIGDGELAPLVAAADGAHLLAPVGAEQLPVAYAAASAVTLPSIPTPRFREPWGLVCNEALHQATPVVATDAVGAVAGGLVRDGQTGLVVPAGDAAALAAALTRLLDDAPLRERLGNDGRAALAAHTHALQADAFGRALAAAGISS</sequence>
<keyword evidence="1" id="KW-0472">Membrane</keyword>
<dbReference type="InterPro" id="IPR050194">
    <property type="entry name" value="Glycosyltransferase_grp1"/>
</dbReference>
<dbReference type="Gene3D" id="3.40.50.2000">
    <property type="entry name" value="Glycogen Phosphorylase B"/>
    <property type="match status" value="2"/>
</dbReference>
<proteinExistence type="predicted"/>
<keyword evidence="3" id="KW-0328">Glycosyltransferase</keyword>
<dbReference type="CDD" id="cd03801">
    <property type="entry name" value="GT4_PimA-like"/>
    <property type="match status" value="1"/>
</dbReference>
<evidence type="ECO:0000256" key="1">
    <source>
        <dbReference type="SAM" id="Phobius"/>
    </source>
</evidence>
<dbReference type="Proteomes" id="UP001284601">
    <property type="component" value="Unassembled WGS sequence"/>
</dbReference>
<dbReference type="SUPFAM" id="SSF53756">
    <property type="entry name" value="UDP-Glycosyltransferase/glycogen phosphorylase"/>
    <property type="match status" value="1"/>
</dbReference>
<evidence type="ECO:0000313" key="4">
    <source>
        <dbReference type="Proteomes" id="UP001284601"/>
    </source>
</evidence>
<evidence type="ECO:0000259" key="2">
    <source>
        <dbReference type="Pfam" id="PF00534"/>
    </source>
</evidence>
<dbReference type="InterPro" id="IPR001296">
    <property type="entry name" value="Glyco_trans_1"/>
</dbReference>
<protein>
    <submittedName>
        <fullName evidence="3">Glycosyltransferase family 4 protein</fullName>
        <ecNumber evidence="3">2.4.-.-</ecNumber>
    </submittedName>
</protein>
<dbReference type="GO" id="GO:0016757">
    <property type="term" value="F:glycosyltransferase activity"/>
    <property type="evidence" value="ECO:0007669"/>
    <property type="project" value="UniProtKB-KW"/>
</dbReference>
<evidence type="ECO:0000313" key="3">
    <source>
        <dbReference type="EMBL" id="MDW5594944.1"/>
    </source>
</evidence>
<accession>A0ABU4HQD0</accession>
<gene>
    <name evidence="3" type="ORF">R7226_11375</name>
</gene>
<feature type="domain" description="Glycosyl transferase family 1" evidence="2">
    <location>
        <begin position="176"/>
        <end position="342"/>
    </location>
</feature>
<dbReference type="PANTHER" id="PTHR45947:SF3">
    <property type="entry name" value="SULFOQUINOVOSYL TRANSFERASE SQD2"/>
    <property type="match status" value="1"/>
</dbReference>
<dbReference type="RefSeq" id="WP_318597278.1">
    <property type="nucleotide sequence ID" value="NZ_JAWSTH010000025.1"/>
</dbReference>
<keyword evidence="1" id="KW-0812">Transmembrane</keyword>
<feature type="transmembrane region" description="Helical" evidence="1">
    <location>
        <begin position="73"/>
        <end position="93"/>
    </location>
</feature>
<dbReference type="Pfam" id="PF00534">
    <property type="entry name" value="Glycos_transf_1"/>
    <property type="match status" value="1"/>
</dbReference>
<comment type="caution">
    <text evidence="3">The sequence shown here is derived from an EMBL/GenBank/DDBJ whole genome shotgun (WGS) entry which is preliminary data.</text>
</comment>
<reference evidence="4" key="1">
    <citation type="submission" date="2023-07" db="EMBL/GenBank/DDBJ databases">
        <title>Conexibacter stalactiti sp. nov., isolated from stalactites in a lava cave and emended description of the genus Conexibacter.</title>
        <authorList>
            <person name="Lee S.D."/>
        </authorList>
    </citation>
    <scope>NUCLEOTIDE SEQUENCE [LARGE SCALE GENOMIC DNA]</scope>
    <source>
        <strain evidence="4">KCTC 39840</strain>
    </source>
</reference>
<name>A0ABU4HQD0_9ACTN</name>
<dbReference type="PANTHER" id="PTHR45947">
    <property type="entry name" value="SULFOQUINOVOSYL TRANSFERASE SQD2"/>
    <property type="match status" value="1"/>
</dbReference>
<dbReference type="EC" id="2.4.-.-" evidence="3"/>
<keyword evidence="4" id="KW-1185">Reference proteome</keyword>